<dbReference type="Pfam" id="PF11916">
    <property type="entry name" value="Vac14_Fig4_bd"/>
    <property type="match status" value="1"/>
</dbReference>
<dbReference type="AlphaFoldDB" id="A0A8X6X899"/>
<proteinExistence type="inferred from homology"/>
<dbReference type="EMBL" id="BMAV01006310">
    <property type="protein sequence ID" value="GFY48051.1"/>
    <property type="molecule type" value="Genomic_DNA"/>
</dbReference>
<sequence length="623" mass="71126">MSERDYAPLSTYCVRALNDKLYEKRKTAALEIEKMVKDFQRVGEVGEIRKLLRVLGQDFIMSQNVNSRKGGLIGLAAISVALGKDTSVFVVELVQPVLSCFNDQDTRVRYYACETLYNIIKVARGSALVFFADIFDSLSRLSADPDQNVKNGSELVDRLLKDIVAESSSFDLVTFIPLLRERICSKNPFTRQFIISWISSLDSVADINMIVFLPEILDGLFVILGDPLAEIRKMCESVLGEFLRSIIENPKRVNFSDMVNILTIHANSTEELVQFTALTWLKEFVKLAGCSLLPYSSGILTAVLPNLAQDTESRRKDIFPVLLQTLSDPSDEVVLLDLEVLAEISKSSAGLKHHCSLENVPAANFMKDIKLKPPSDMNSYFTSFMVSLLYMFNSNSQLFEIRCPFIIRQLCILLNAEDIYRTISEILVMYNDARFSCQMVHTLNNILLTSTELFDLRNQLKDLKTENSWSLFVCLYRSWCHSPVAIVSLCLLAQTYKHACDLLQTFGDIEVTVDFLTEIDKLVQLIESPIFTYLRLQLLDPQQNPYLVKSLYGLLMLLPQSDAFHTLRHRLACVPNVQLMPPQKTKPKDERKPPSFINYDELLKHFKETQDRRQKEKNNLLWK</sequence>
<evidence type="ECO:0000256" key="5">
    <source>
        <dbReference type="ARBA" id="ARBA00023136"/>
    </source>
</evidence>
<evidence type="ECO:0000256" key="1">
    <source>
        <dbReference type="ARBA" id="ARBA00004308"/>
    </source>
</evidence>
<dbReference type="InterPro" id="IPR021841">
    <property type="entry name" value="VAC14_Fig4p-bd"/>
</dbReference>
<reference evidence="9" key="1">
    <citation type="submission" date="2020-08" db="EMBL/GenBank/DDBJ databases">
        <title>Multicomponent nature underlies the extraordinary mechanical properties of spider dragline silk.</title>
        <authorList>
            <person name="Kono N."/>
            <person name="Nakamura H."/>
            <person name="Mori M."/>
            <person name="Yoshida Y."/>
            <person name="Ohtoshi R."/>
            <person name="Malay A.D."/>
            <person name="Moran D.A.P."/>
            <person name="Tomita M."/>
            <person name="Numata K."/>
            <person name="Arakawa K."/>
        </authorList>
    </citation>
    <scope>NUCLEOTIDE SEQUENCE</scope>
</reference>
<comment type="caution">
    <text evidence="9">The sequence shown here is derived from an EMBL/GenBank/DDBJ whole genome shotgun (WGS) entry which is preliminary data.</text>
</comment>
<dbReference type="OrthoDB" id="5574975at2759"/>
<keyword evidence="10" id="KW-1185">Reference proteome</keyword>
<keyword evidence="4" id="KW-0677">Repeat</keyword>
<dbReference type="InterPro" id="IPR016024">
    <property type="entry name" value="ARM-type_fold"/>
</dbReference>
<comment type="subcellular location">
    <subcellularLocation>
        <location evidence="1">Endomembrane system</location>
    </subcellularLocation>
</comment>
<comment type="subunit">
    <text evidence="7">Forms pentamers. Component of the PI(3,5)P2 regulatory complex/PAS complex, at least composed of PIKFYVE, FIG4 and VAC14. VAC14 nucleates the assembly of the complex and serves as a scaffold by pentamerizing into a star-shaped structure, which can bind a single copy each of PIKFYVE and FIG4 and coordinates their activities. Interacts with NOS1.</text>
</comment>
<dbReference type="GO" id="GO:0010008">
    <property type="term" value="C:endosome membrane"/>
    <property type="evidence" value="ECO:0007669"/>
    <property type="project" value="TreeGrafter"/>
</dbReference>
<keyword evidence="5" id="KW-0472">Membrane</keyword>
<dbReference type="GO" id="GO:0070772">
    <property type="term" value="C:PAS complex"/>
    <property type="evidence" value="ECO:0007669"/>
    <property type="project" value="InterPro"/>
</dbReference>
<dbReference type="Pfam" id="PF12755">
    <property type="entry name" value="Vac14_Fab1_bd"/>
    <property type="match status" value="1"/>
</dbReference>
<organism evidence="9 10">
    <name type="scientific">Trichonephila inaurata madagascariensis</name>
    <dbReference type="NCBI Taxonomy" id="2747483"/>
    <lineage>
        <taxon>Eukaryota</taxon>
        <taxon>Metazoa</taxon>
        <taxon>Ecdysozoa</taxon>
        <taxon>Arthropoda</taxon>
        <taxon>Chelicerata</taxon>
        <taxon>Arachnida</taxon>
        <taxon>Araneae</taxon>
        <taxon>Araneomorphae</taxon>
        <taxon>Entelegynae</taxon>
        <taxon>Araneoidea</taxon>
        <taxon>Nephilidae</taxon>
        <taxon>Trichonephila</taxon>
        <taxon>Trichonephila inaurata</taxon>
    </lineage>
</organism>
<dbReference type="GO" id="GO:0006661">
    <property type="term" value="P:phosphatidylinositol biosynthetic process"/>
    <property type="evidence" value="ECO:0007669"/>
    <property type="project" value="InterPro"/>
</dbReference>
<dbReference type="Proteomes" id="UP000886998">
    <property type="component" value="Unassembled WGS sequence"/>
</dbReference>
<dbReference type="InterPro" id="IPR011989">
    <property type="entry name" value="ARM-like"/>
</dbReference>
<evidence type="ECO:0000256" key="4">
    <source>
        <dbReference type="ARBA" id="ARBA00022737"/>
    </source>
</evidence>
<evidence type="ECO:0000259" key="8">
    <source>
        <dbReference type="Pfam" id="PF11916"/>
    </source>
</evidence>
<dbReference type="InterPro" id="IPR026825">
    <property type="entry name" value="Vac14"/>
</dbReference>
<evidence type="ECO:0000313" key="9">
    <source>
        <dbReference type="EMBL" id="GFY48051.1"/>
    </source>
</evidence>
<dbReference type="SUPFAM" id="SSF48371">
    <property type="entry name" value="ARM repeat"/>
    <property type="match status" value="1"/>
</dbReference>
<evidence type="ECO:0000256" key="2">
    <source>
        <dbReference type="ARBA" id="ARBA00010225"/>
    </source>
</evidence>
<feature type="domain" description="Vacuolar protein 14 C-terminal Fig4-binding" evidence="8">
    <location>
        <begin position="397"/>
        <end position="574"/>
    </location>
</feature>
<evidence type="ECO:0000313" key="10">
    <source>
        <dbReference type="Proteomes" id="UP000886998"/>
    </source>
</evidence>
<dbReference type="PANTHER" id="PTHR16023:SF0">
    <property type="entry name" value="PROTEIN VAC14 HOMOLOG"/>
    <property type="match status" value="1"/>
</dbReference>
<evidence type="ECO:0000256" key="7">
    <source>
        <dbReference type="ARBA" id="ARBA00047092"/>
    </source>
</evidence>
<protein>
    <recommendedName>
        <fullName evidence="3">Protein VAC14 homolog</fullName>
    </recommendedName>
</protein>
<accession>A0A8X6X899</accession>
<dbReference type="Gene3D" id="1.25.10.10">
    <property type="entry name" value="Leucine-rich Repeat Variant"/>
    <property type="match status" value="2"/>
</dbReference>
<evidence type="ECO:0000256" key="3">
    <source>
        <dbReference type="ARBA" id="ARBA00013840"/>
    </source>
</evidence>
<comment type="similarity">
    <text evidence="2">Belongs to the VAC14 family.</text>
</comment>
<evidence type="ECO:0000256" key="6">
    <source>
        <dbReference type="ARBA" id="ARBA00045654"/>
    </source>
</evidence>
<gene>
    <name evidence="9" type="primary">Vac14</name>
    <name evidence="9" type="ORF">TNIN_177591</name>
</gene>
<comment type="function">
    <text evidence="6">Scaffold protein component of the PI(3,5)P2 regulatory complex which regulates both the synthesis and turnover of phosphatidylinositol 3,5-bisphosphate (PtdIns(3,5)P2). Pentamerizes into a star-shaped structure and nucleates the assembly of the complex. The pentamer binds a single copy each of PIKFYVE and FIG4 and coordinates both PIKfyve kinase activity and FIG4 phosphatase activity, being required to maintain normal levels of phosphatidylinositol 3-phosphate (PtdIns(3)P) and phosphatidylinositol 5-phosphate (PtdIns(5)P). Plays a role in the biogenesis of endosome carrier vesicles (ECV) / multivesicular bodies (MVB) transport intermediates from early endosomes.</text>
</comment>
<dbReference type="PANTHER" id="PTHR16023">
    <property type="entry name" value="TAX1 BINDING PROTEIN-RELATED"/>
    <property type="match status" value="1"/>
</dbReference>
<name>A0A8X6X899_9ARAC</name>